<name>A0A3Q9FE36_9BURK</name>
<dbReference type="AlphaFoldDB" id="A0A3Q9FE36"/>
<feature type="signal peptide" evidence="1">
    <location>
        <begin position="1"/>
        <end position="22"/>
    </location>
</feature>
<keyword evidence="1" id="KW-0732">Signal</keyword>
<gene>
    <name evidence="2" type="ORF">D5R55_24655</name>
</gene>
<dbReference type="Proteomes" id="UP000277191">
    <property type="component" value="Chromosome 3"/>
</dbReference>
<sequence length="274" mass="29362">MTTRILHCVPLLALAAASVAQAADSQPCSDETITAIARWAGIASARIATRDADRLVVASSCKAMPNAPETTIAAVAFDSLPKSKNPDESKKLQVVALVEGGKVVAADRSVVQEDAVTEIGENSYRIDTAPYRLAPDVRAFGVVFTSSARGPSCPDANASEELTLWVREGGRIRPVFGTNLYGWVSVEGDACGPGAGDARSEEARMTIAVEKTSSHGFADLSITAHITKTQRKNGDYSDTGKRTARTIVHYDGKSYGIDMFRNFWYSPAAMKRFK</sequence>
<evidence type="ECO:0000313" key="3">
    <source>
        <dbReference type="Proteomes" id="UP000277191"/>
    </source>
</evidence>
<feature type="chain" id="PRO_5018574160" evidence="1">
    <location>
        <begin position="23"/>
        <end position="274"/>
    </location>
</feature>
<dbReference type="RefSeq" id="WP_126370038.1">
    <property type="nucleotide sequence ID" value="NZ_CP034547.1"/>
</dbReference>
<reference evidence="2 3" key="1">
    <citation type="submission" date="2018-12" db="EMBL/GenBank/DDBJ databases">
        <title>Cadmium resistance mechanism in endophytic bacteria Burkholderia cenocepacia YG-3.</title>
        <authorList>
            <person name="Zhang X."/>
            <person name="Wang X."/>
            <person name="Zhu Y."/>
        </authorList>
    </citation>
    <scope>NUCLEOTIDE SEQUENCE [LARGE SCALE GENOMIC DNA]</scope>
    <source>
        <strain evidence="2 3">YG-3</strain>
    </source>
</reference>
<evidence type="ECO:0000313" key="2">
    <source>
        <dbReference type="EMBL" id="AZQ56481.1"/>
    </source>
</evidence>
<dbReference type="EMBL" id="CP034547">
    <property type="protein sequence ID" value="AZQ56481.1"/>
    <property type="molecule type" value="Genomic_DNA"/>
</dbReference>
<evidence type="ECO:0000256" key="1">
    <source>
        <dbReference type="SAM" id="SignalP"/>
    </source>
</evidence>
<protein>
    <submittedName>
        <fullName evidence="2">Multidrug ABC transporter ATPase</fullName>
    </submittedName>
</protein>
<proteinExistence type="predicted"/>
<organism evidence="2 3">
    <name type="scientific">Burkholderia cenocepacia</name>
    <dbReference type="NCBI Taxonomy" id="95486"/>
    <lineage>
        <taxon>Bacteria</taxon>
        <taxon>Pseudomonadati</taxon>
        <taxon>Pseudomonadota</taxon>
        <taxon>Betaproteobacteria</taxon>
        <taxon>Burkholderiales</taxon>
        <taxon>Burkholderiaceae</taxon>
        <taxon>Burkholderia</taxon>
        <taxon>Burkholderia cepacia complex</taxon>
    </lineage>
</organism>
<accession>A0A3Q9FE36</accession>